<accession>A0ABY4VGZ3</accession>
<reference evidence="2" key="1">
    <citation type="submission" date="2022-02" db="EMBL/GenBank/DDBJ databases">
        <title>Coral-associated bacteria.</title>
        <authorList>
            <person name="Tang K."/>
            <person name="Wang X."/>
        </authorList>
    </citation>
    <scope>NUCLEOTIDE SEQUENCE</scope>
    <source>
        <strain evidence="2">SCSIO 43006</strain>
    </source>
</reference>
<proteinExistence type="predicted"/>
<evidence type="ECO:0000313" key="3">
    <source>
        <dbReference type="Proteomes" id="UP001055658"/>
    </source>
</evidence>
<dbReference type="RefSeq" id="WP_252084111.1">
    <property type="nucleotide sequence ID" value="NZ_CP092418.1"/>
</dbReference>
<feature type="transmembrane region" description="Helical" evidence="1">
    <location>
        <begin position="62"/>
        <end position="79"/>
    </location>
</feature>
<evidence type="ECO:0000256" key="1">
    <source>
        <dbReference type="SAM" id="Phobius"/>
    </source>
</evidence>
<keyword evidence="1" id="KW-1133">Transmembrane helix</keyword>
<sequence>MKEKLQELVINKPIEQSPHYLLSQELEFRFLKSNLTFAMAFIGGIVTLRTALGIDKPITEEFTYSLVAAVLSALCAFHAKHELISDLRNGRTPSKIKRLFRRNLGPALLAISIGFAFRYFESSLH</sequence>
<keyword evidence="1" id="KW-0812">Transmembrane</keyword>
<keyword evidence="3" id="KW-1185">Reference proteome</keyword>
<dbReference type="Proteomes" id="UP001055658">
    <property type="component" value="Chromosome"/>
</dbReference>
<feature type="transmembrane region" description="Helical" evidence="1">
    <location>
        <begin position="100"/>
        <end position="120"/>
    </location>
</feature>
<gene>
    <name evidence="2" type="ORF">MJO52_00770</name>
</gene>
<evidence type="ECO:0008006" key="4">
    <source>
        <dbReference type="Google" id="ProtNLM"/>
    </source>
</evidence>
<feature type="transmembrane region" description="Helical" evidence="1">
    <location>
        <begin position="30"/>
        <end position="50"/>
    </location>
</feature>
<evidence type="ECO:0000313" key="2">
    <source>
        <dbReference type="EMBL" id="USD21707.1"/>
    </source>
</evidence>
<organism evidence="2 3">
    <name type="scientific">Microbulbifer variabilis</name>
    <dbReference type="NCBI Taxonomy" id="266805"/>
    <lineage>
        <taxon>Bacteria</taxon>
        <taxon>Pseudomonadati</taxon>
        <taxon>Pseudomonadota</taxon>
        <taxon>Gammaproteobacteria</taxon>
        <taxon>Cellvibrionales</taxon>
        <taxon>Microbulbiferaceae</taxon>
        <taxon>Microbulbifer</taxon>
    </lineage>
</organism>
<protein>
    <recommendedName>
        <fullName evidence="4">DUF202 domain-containing protein</fullName>
    </recommendedName>
</protein>
<dbReference type="EMBL" id="CP092418">
    <property type="protein sequence ID" value="USD21707.1"/>
    <property type="molecule type" value="Genomic_DNA"/>
</dbReference>
<name>A0ABY4VGZ3_9GAMM</name>
<keyword evidence="1" id="KW-0472">Membrane</keyword>